<dbReference type="OrthoDB" id="6133115at2759"/>
<dbReference type="HOGENOM" id="CLU_818887_0_0_1"/>
<keyword evidence="3" id="KW-1185">Reference proteome</keyword>
<feature type="compositionally biased region" description="Polar residues" evidence="1">
    <location>
        <begin position="309"/>
        <end position="320"/>
    </location>
</feature>
<evidence type="ECO:0000313" key="3">
    <source>
        <dbReference type="Proteomes" id="UP000019478"/>
    </source>
</evidence>
<dbReference type="PANTHER" id="PTHR35391">
    <property type="entry name" value="C2H2-TYPE DOMAIN-CONTAINING PROTEIN-RELATED"/>
    <property type="match status" value="1"/>
</dbReference>
<dbReference type="Proteomes" id="UP000019478">
    <property type="component" value="Unassembled WGS sequence"/>
</dbReference>
<dbReference type="EMBL" id="AMGY01000004">
    <property type="protein sequence ID" value="EXJ84053.1"/>
    <property type="molecule type" value="Genomic_DNA"/>
</dbReference>
<dbReference type="RefSeq" id="XP_007733038.1">
    <property type="nucleotide sequence ID" value="XM_007734848.1"/>
</dbReference>
<organism evidence="2 3">
    <name type="scientific">Capronia epimyces CBS 606.96</name>
    <dbReference type="NCBI Taxonomy" id="1182542"/>
    <lineage>
        <taxon>Eukaryota</taxon>
        <taxon>Fungi</taxon>
        <taxon>Dikarya</taxon>
        <taxon>Ascomycota</taxon>
        <taxon>Pezizomycotina</taxon>
        <taxon>Eurotiomycetes</taxon>
        <taxon>Chaetothyriomycetidae</taxon>
        <taxon>Chaetothyriales</taxon>
        <taxon>Herpotrichiellaceae</taxon>
        <taxon>Capronia</taxon>
    </lineage>
</organism>
<feature type="compositionally biased region" description="Acidic residues" evidence="1">
    <location>
        <begin position="147"/>
        <end position="162"/>
    </location>
</feature>
<accession>W9XV00</accession>
<name>W9XV00_9EURO</name>
<dbReference type="AlphaFoldDB" id="W9XV00"/>
<dbReference type="PANTHER" id="PTHR35391:SF5">
    <property type="entry name" value="DUF6590 DOMAIN-CONTAINING PROTEIN"/>
    <property type="match status" value="1"/>
</dbReference>
<dbReference type="GeneID" id="19168838"/>
<gene>
    <name evidence="2" type="ORF">A1O3_04720</name>
</gene>
<feature type="region of interest" description="Disordered" evidence="1">
    <location>
        <begin position="131"/>
        <end position="162"/>
    </location>
</feature>
<evidence type="ECO:0000313" key="2">
    <source>
        <dbReference type="EMBL" id="EXJ84053.1"/>
    </source>
</evidence>
<feature type="region of interest" description="Disordered" evidence="1">
    <location>
        <begin position="307"/>
        <end position="339"/>
    </location>
</feature>
<reference evidence="2 3" key="1">
    <citation type="submission" date="2013-03" db="EMBL/GenBank/DDBJ databases">
        <title>The Genome Sequence of Capronia epimyces CBS 606.96.</title>
        <authorList>
            <consortium name="The Broad Institute Genomics Platform"/>
            <person name="Cuomo C."/>
            <person name="de Hoog S."/>
            <person name="Gorbushina A."/>
            <person name="Walker B."/>
            <person name="Young S.K."/>
            <person name="Zeng Q."/>
            <person name="Gargeya S."/>
            <person name="Fitzgerald M."/>
            <person name="Haas B."/>
            <person name="Abouelleil A."/>
            <person name="Allen A.W."/>
            <person name="Alvarado L."/>
            <person name="Arachchi H.M."/>
            <person name="Berlin A.M."/>
            <person name="Chapman S.B."/>
            <person name="Gainer-Dewar J."/>
            <person name="Goldberg J."/>
            <person name="Griggs A."/>
            <person name="Gujja S."/>
            <person name="Hansen M."/>
            <person name="Howarth C."/>
            <person name="Imamovic A."/>
            <person name="Ireland A."/>
            <person name="Larimer J."/>
            <person name="McCowan C."/>
            <person name="Murphy C."/>
            <person name="Pearson M."/>
            <person name="Poon T.W."/>
            <person name="Priest M."/>
            <person name="Roberts A."/>
            <person name="Saif S."/>
            <person name="Shea T."/>
            <person name="Sisk P."/>
            <person name="Sykes S."/>
            <person name="Wortman J."/>
            <person name="Nusbaum C."/>
            <person name="Birren B."/>
        </authorList>
    </citation>
    <scope>NUCLEOTIDE SEQUENCE [LARGE SCALE GENOMIC DNA]</scope>
    <source>
        <strain evidence="2 3">CBS 606.96</strain>
    </source>
</reference>
<feature type="compositionally biased region" description="Basic and acidic residues" evidence="1">
    <location>
        <begin position="137"/>
        <end position="146"/>
    </location>
</feature>
<evidence type="ECO:0000256" key="1">
    <source>
        <dbReference type="SAM" id="MobiDB-lite"/>
    </source>
</evidence>
<feature type="compositionally biased region" description="Basic and acidic residues" evidence="1">
    <location>
        <begin position="321"/>
        <end position="339"/>
    </location>
</feature>
<proteinExistence type="predicted"/>
<sequence length="339" mass="38957">MSATTDDGSPETLAEVGFKVVQLFEKVTRDWPGMEDHKGLDYERVDNEQDRFNLWAVHLGLHQRGHASLDYRFRDARNLYEYARKLLVDLLHALAGSKYPLGLAIYQIDLFSTNHLLLEVNDDIFKRAGSLENGSHPTEDVDNVKSDDDDDDDDDSDDDSWDGFDDETLAQAAFKSVVDSIDRLFKLAMKVRDPATRTGFSRGYQYEQVDSESGVGLFESFQTQHIDEQHIHDLLRSYPYPSKPDDKGKQIDKYNSYLVKRLAEANNKRRRLFAYWRHHKLNQVRHAETVKERMMRQVQLGEGVAVMPPSTSARSKPTTATHRDYSKINIDDTRSDSPP</sequence>
<comment type="caution">
    <text evidence="2">The sequence shown here is derived from an EMBL/GenBank/DDBJ whole genome shotgun (WGS) entry which is preliminary data.</text>
</comment>
<dbReference type="STRING" id="1182542.W9XV00"/>
<protein>
    <submittedName>
        <fullName evidence="2">Uncharacterized protein</fullName>
    </submittedName>
</protein>